<sequence length="244" mass="25221">MKKFRTPALVLLLALAACQKSNDTVSTPVTNAEVADMVASSLSANSSGLIMSTADITVNAQSVFDLNIGCGNTKNFTATHTSPANANISYSDTFSYGYTLNCNANNQPDNITGTASEKGTFDGPRSSATNTGTATFRVAGLTPAATVYVINGEFKRVGTFASKVESKNTSTTTVTLAITNLTINKSTKVVTSGSATVTVNGTTTKNAAINFTGNATFTGDGKATITLNGTVYIVDLLTGDFTKK</sequence>
<keyword evidence="4" id="KW-1185">Reference proteome</keyword>
<feature type="signal peptide" evidence="2">
    <location>
        <begin position="1"/>
        <end position="22"/>
    </location>
</feature>
<organism evidence="3 4">
    <name type="scientific">Mucilaginibacter mali</name>
    <dbReference type="NCBI Taxonomy" id="2740462"/>
    <lineage>
        <taxon>Bacteria</taxon>
        <taxon>Pseudomonadati</taxon>
        <taxon>Bacteroidota</taxon>
        <taxon>Sphingobacteriia</taxon>
        <taxon>Sphingobacteriales</taxon>
        <taxon>Sphingobacteriaceae</taxon>
        <taxon>Mucilaginibacter</taxon>
    </lineage>
</organism>
<dbReference type="AlphaFoldDB" id="A0A7D4UA64"/>
<accession>A0A7D4UA64</accession>
<gene>
    <name evidence="3" type="ORF">HQ865_07790</name>
</gene>
<dbReference type="Proteomes" id="UP000505355">
    <property type="component" value="Chromosome"/>
</dbReference>
<reference evidence="3 4" key="1">
    <citation type="submission" date="2020-05" db="EMBL/GenBank/DDBJ databases">
        <title>Mucilaginibacter mali sp. nov.</title>
        <authorList>
            <person name="Kim H.S."/>
            <person name="Lee K.C."/>
            <person name="Suh M.K."/>
            <person name="Kim J.-S."/>
            <person name="Han K.-I."/>
            <person name="Eom M.K."/>
            <person name="Shin Y.K."/>
            <person name="Lee J.-S."/>
        </authorList>
    </citation>
    <scope>NUCLEOTIDE SEQUENCE [LARGE SCALE GENOMIC DNA]</scope>
    <source>
        <strain evidence="3 4">G2-14</strain>
    </source>
</reference>
<evidence type="ECO:0000313" key="3">
    <source>
        <dbReference type="EMBL" id="QKJ29658.1"/>
    </source>
</evidence>
<name>A0A7D4UA64_9SPHI</name>
<keyword evidence="2" id="KW-0732">Signal</keyword>
<proteinExistence type="predicted"/>
<evidence type="ECO:0008006" key="5">
    <source>
        <dbReference type="Google" id="ProtNLM"/>
    </source>
</evidence>
<dbReference type="EMBL" id="CP054139">
    <property type="protein sequence ID" value="QKJ29658.1"/>
    <property type="molecule type" value="Genomic_DNA"/>
</dbReference>
<feature type="chain" id="PRO_5028893408" description="Lipoprotein" evidence="2">
    <location>
        <begin position="23"/>
        <end position="244"/>
    </location>
</feature>
<evidence type="ECO:0000256" key="1">
    <source>
        <dbReference type="SAM" id="MobiDB-lite"/>
    </source>
</evidence>
<evidence type="ECO:0000313" key="4">
    <source>
        <dbReference type="Proteomes" id="UP000505355"/>
    </source>
</evidence>
<dbReference type="RefSeq" id="WP_173414350.1">
    <property type="nucleotide sequence ID" value="NZ_CP054139.1"/>
</dbReference>
<dbReference type="PROSITE" id="PS51257">
    <property type="entry name" value="PROKAR_LIPOPROTEIN"/>
    <property type="match status" value="1"/>
</dbReference>
<feature type="region of interest" description="Disordered" evidence="1">
    <location>
        <begin position="109"/>
        <end position="129"/>
    </location>
</feature>
<protein>
    <recommendedName>
        <fullName evidence="5">Lipoprotein</fullName>
    </recommendedName>
</protein>
<dbReference type="KEGG" id="mmab:HQ865_07790"/>
<evidence type="ECO:0000256" key="2">
    <source>
        <dbReference type="SAM" id="SignalP"/>
    </source>
</evidence>